<dbReference type="Proteomes" id="UP000310066">
    <property type="component" value="Unassembled WGS sequence"/>
</dbReference>
<evidence type="ECO:0000313" key="1">
    <source>
        <dbReference type="EMBL" id="TKA43180.1"/>
    </source>
</evidence>
<accession>A0A4U0V3D8</accession>
<protein>
    <submittedName>
        <fullName evidence="1">Uncharacterized protein</fullName>
    </submittedName>
</protein>
<reference evidence="1 2" key="1">
    <citation type="submission" date="2017-03" db="EMBL/GenBank/DDBJ databases">
        <title>Genomes of endolithic fungi from Antarctica.</title>
        <authorList>
            <person name="Coleine C."/>
            <person name="Masonjones S."/>
            <person name="Stajich J.E."/>
        </authorList>
    </citation>
    <scope>NUCLEOTIDE SEQUENCE [LARGE SCALE GENOMIC DNA]</scope>
    <source>
        <strain evidence="1 2">CCFEE 5311</strain>
    </source>
</reference>
<comment type="caution">
    <text evidence="1">The sequence shown here is derived from an EMBL/GenBank/DDBJ whole genome shotgun (WGS) entry which is preliminary data.</text>
</comment>
<organism evidence="1 2">
    <name type="scientific">Friedmanniomyces endolithicus</name>
    <dbReference type="NCBI Taxonomy" id="329885"/>
    <lineage>
        <taxon>Eukaryota</taxon>
        <taxon>Fungi</taxon>
        <taxon>Dikarya</taxon>
        <taxon>Ascomycota</taxon>
        <taxon>Pezizomycotina</taxon>
        <taxon>Dothideomycetes</taxon>
        <taxon>Dothideomycetidae</taxon>
        <taxon>Mycosphaerellales</taxon>
        <taxon>Teratosphaeriaceae</taxon>
        <taxon>Friedmanniomyces</taxon>
    </lineage>
</organism>
<dbReference type="EMBL" id="NAJP01000020">
    <property type="protein sequence ID" value="TKA43180.1"/>
    <property type="molecule type" value="Genomic_DNA"/>
</dbReference>
<name>A0A4U0V3D8_9PEZI</name>
<dbReference type="AlphaFoldDB" id="A0A4U0V3D8"/>
<sequence length="88" mass="10507">MGQWNRDLRKTWQKRSVWEHTRVRHGGGESGGFESVFEESMMRVVWMFPRIRRVYSPATDVLDLPNRNVAIREKVRMGRRMGATRMQN</sequence>
<gene>
    <name evidence="1" type="ORF">B0A54_06129</name>
</gene>
<proteinExistence type="predicted"/>
<evidence type="ECO:0000313" key="2">
    <source>
        <dbReference type="Proteomes" id="UP000310066"/>
    </source>
</evidence>